<proteinExistence type="inferred from homology"/>
<keyword evidence="2" id="KW-0472">Membrane</keyword>
<evidence type="ECO:0000256" key="2">
    <source>
        <dbReference type="SAM" id="Phobius"/>
    </source>
</evidence>
<comment type="caution">
    <text evidence="3">The sequence shown here is derived from an EMBL/GenBank/DDBJ whole genome shotgun (WGS) entry which is preliminary data.</text>
</comment>
<dbReference type="InterPro" id="IPR050960">
    <property type="entry name" value="AB_hydrolase_4_sf"/>
</dbReference>
<evidence type="ECO:0008006" key="5">
    <source>
        <dbReference type="Google" id="ProtNLM"/>
    </source>
</evidence>
<evidence type="ECO:0000313" key="3">
    <source>
        <dbReference type="EMBL" id="KAF1002092.1"/>
    </source>
</evidence>
<dbReference type="GO" id="GO:0034338">
    <property type="term" value="F:short-chain carboxylesterase activity"/>
    <property type="evidence" value="ECO:0007669"/>
    <property type="project" value="TreeGrafter"/>
</dbReference>
<dbReference type="PIRSF" id="PIRSF005211">
    <property type="entry name" value="Ab_hydro_YheT"/>
    <property type="match status" value="1"/>
</dbReference>
<accession>A0A6L5BBR6</accession>
<dbReference type="GO" id="GO:0047372">
    <property type="term" value="F:monoacylglycerol lipase activity"/>
    <property type="evidence" value="ECO:0007669"/>
    <property type="project" value="TreeGrafter"/>
</dbReference>
<dbReference type="AlphaFoldDB" id="A0A6L5BBR6"/>
<evidence type="ECO:0000313" key="4">
    <source>
        <dbReference type="Proteomes" id="UP000593563"/>
    </source>
</evidence>
<gene>
    <name evidence="3" type="ORF">AG4045_029004</name>
</gene>
<keyword evidence="4" id="KW-1185">Reference proteome</keyword>
<reference evidence="3" key="1">
    <citation type="submission" date="2020-01" db="EMBL/GenBank/DDBJ databases">
        <title>The Celery Genome Sequence Reveals Sequential Paleo-tetraploidization, Resistance Gene Elimination, Karyotype Evolution, and Functional Innovation in Apiales.</title>
        <authorList>
            <person name="Song X."/>
        </authorList>
    </citation>
    <scope>NUCLEOTIDE SEQUENCE</scope>
    <source>
        <tissue evidence="3">Leaf</tissue>
    </source>
</reference>
<dbReference type="InterPro" id="IPR012020">
    <property type="entry name" value="ABHD4"/>
</dbReference>
<keyword evidence="2" id="KW-0812">Transmembrane</keyword>
<dbReference type="SUPFAM" id="SSF53474">
    <property type="entry name" value="alpha/beta-Hydrolases"/>
    <property type="match status" value="1"/>
</dbReference>
<comment type="similarity">
    <text evidence="1">Belongs to the AB hydrolase superfamily. AB hydrolase 4 family.</text>
</comment>
<sequence>MDCLESTNLSSTGSVLYYKLLIKVATMIPITHLIIGCACILTTTLYYVLEFHLFQDFFHGGSAVTLTYNPESPVYRNVVSKCSILHGRYCATPWLSSPHLQTMLLEFVAKPPKFSYKREIFLSSDGGTFALDWLMSSDVIPSENENDLTWEKDTTPIVVIIPGLTSDSDASYIRHLVHSTAMRRWNVVVCNHRGMAGVPFTVSAFYLLKL</sequence>
<organism evidence="3 4">
    <name type="scientific">Apium graveolens</name>
    <name type="common">Celery</name>
    <dbReference type="NCBI Taxonomy" id="4045"/>
    <lineage>
        <taxon>Eukaryota</taxon>
        <taxon>Viridiplantae</taxon>
        <taxon>Streptophyta</taxon>
        <taxon>Embryophyta</taxon>
        <taxon>Tracheophyta</taxon>
        <taxon>Spermatophyta</taxon>
        <taxon>Magnoliopsida</taxon>
        <taxon>eudicotyledons</taxon>
        <taxon>Gunneridae</taxon>
        <taxon>Pentapetalae</taxon>
        <taxon>asterids</taxon>
        <taxon>campanulids</taxon>
        <taxon>Apiales</taxon>
        <taxon>Apiaceae</taxon>
        <taxon>Apioideae</taxon>
        <taxon>apioid superclade</taxon>
        <taxon>Apieae</taxon>
        <taxon>Apium</taxon>
    </lineage>
</organism>
<dbReference type="Proteomes" id="UP000593563">
    <property type="component" value="Unassembled WGS sequence"/>
</dbReference>
<name>A0A6L5BBR6_APIGR</name>
<keyword evidence="2" id="KW-1133">Transmembrane helix</keyword>
<dbReference type="EMBL" id="WRXP01001687">
    <property type="protein sequence ID" value="KAF1002092.1"/>
    <property type="molecule type" value="Genomic_DNA"/>
</dbReference>
<feature type="transmembrane region" description="Helical" evidence="2">
    <location>
        <begin position="20"/>
        <end position="49"/>
    </location>
</feature>
<dbReference type="InterPro" id="IPR029058">
    <property type="entry name" value="AB_hydrolase_fold"/>
</dbReference>
<protein>
    <recommendedName>
        <fullName evidence="5">AB hydrolase-1 domain-containing protein</fullName>
    </recommendedName>
</protein>
<evidence type="ECO:0000256" key="1">
    <source>
        <dbReference type="ARBA" id="ARBA00010884"/>
    </source>
</evidence>
<dbReference type="PANTHER" id="PTHR10794:SF63">
    <property type="entry name" value="ALPHA_BETA HYDROLASE 1, ISOFORM A"/>
    <property type="match status" value="1"/>
</dbReference>
<dbReference type="PANTHER" id="PTHR10794">
    <property type="entry name" value="ABHYDROLASE DOMAIN-CONTAINING PROTEIN"/>
    <property type="match status" value="1"/>
</dbReference>